<name>A0A372ZJA1_9ACTN</name>
<dbReference type="InterPro" id="IPR000182">
    <property type="entry name" value="GNAT_dom"/>
</dbReference>
<dbReference type="Pfam" id="PF00583">
    <property type="entry name" value="Acetyltransf_1"/>
    <property type="match status" value="1"/>
</dbReference>
<dbReference type="PROSITE" id="PS51186">
    <property type="entry name" value="GNAT"/>
    <property type="match status" value="1"/>
</dbReference>
<dbReference type="SUPFAM" id="SSF55729">
    <property type="entry name" value="Acyl-CoA N-acyltransferases (Nat)"/>
    <property type="match status" value="1"/>
</dbReference>
<proteinExistence type="predicted"/>
<dbReference type="CDD" id="cd04301">
    <property type="entry name" value="NAT_SF"/>
    <property type="match status" value="1"/>
</dbReference>
<dbReference type="Proteomes" id="UP000263377">
    <property type="component" value="Unassembled WGS sequence"/>
</dbReference>
<dbReference type="InterPro" id="IPR016181">
    <property type="entry name" value="Acyl_CoA_acyltransferase"/>
</dbReference>
<keyword evidence="3" id="KW-0808">Transferase</keyword>
<accession>A0A372ZJA1</accession>
<feature type="domain" description="N-acetyltransferase" evidence="2">
    <location>
        <begin position="72"/>
        <end position="225"/>
    </location>
</feature>
<gene>
    <name evidence="3" type="ORF">DR950_37030</name>
</gene>
<dbReference type="Gene3D" id="3.40.630.30">
    <property type="match status" value="1"/>
</dbReference>
<reference evidence="3 4" key="1">
    <citation type="submission" date="2018-08" db="EMBL/GenBank/DDBJ databases">
        <title>Diversity &amp; Physiological Properties of Lignin-Decomposing Actinobacteria from Soil.</title>
        <authorList>
            <person name="Roh S.G."/>
            <person name="Kim S.B."/>
        </authorList>
    </citation>
    <scope>NUCLEOTIDE SEQUENCE [LARGE SCALE GENOMIC DNA]</scope>
    <source>
        <strain evidence="3 4">MMS17-GH009</strain>
    </source>
</reference>
<evidence type="ECO:0000313" key="4">
    <source>
        <dbReference type="Proteomes" id="UP000263377"/>
    </source>
</evidence>
<evidence type="ECO:0000256" key="1">
    <source>
        <dbReference type="SAM" id="MobiDB-lite"/>
    </source>
</evidence>
<dbReference type="RefSeq" id="WP_117492249.1">
    <property type="nucleotide sequence ID" value="NZ_QVIG01000002.1"/>
</dbReference>
<dbReference type="AlphaFoldDB" id="A0A372ZJA1"/>
<feature type="region of interest" description="Disordered" evidence="1">
    <location>
        <begin position="1"/>
        <end position="70"/>
    </location>
</feature>
<feature type="compositionally biased region" description="Basic and acidic residues" evidence="1">
    <location>
        <begin position="1"/>
        <end position="24"/>
    </location>
</feature>
<dbReference type="EMBL" id="QVIG01000002">
    <property type="protein sequence ID" value="RGD55938.1"/>
    <property type="molecule type" value="Genomic_DNA"/>
</dbReference>
<organism evidence="3 4">
    <name type="scientific">Kitasatospora xanthocidica</name>
    <dbReference type="NCBI Taxonomy" id="83382"/>
    <lineage>
        <taxon>Bacteria</taxon>
        <taxon>Bacillati</taxon>
        <taxon>Actinomycetota</taxon>
        <taxon>Actinomycetes</taxon>
        <taxon>Kitasatosporales</taxon>
        <taxon>Streptomycetaceae</taxon>
        <taxon>Kitasatospora</taxon>
    </lineage>
</organism>
<keyword evidence="4" id="KW-1185">Reference proteome</keyword>
<protein>
    <submittedName>
        <fullName evidence="3">GNAT family N-acetyltransferase</fullName>
    </submittedName>
</protein>
<dbReference type="GO" id="GO:0016747">
    <property type="term" value="F:acyltransferase activity, transferring groups other than amino-acyl groups"/>
    <property type="evidence" value="ECO:0007669"/>
    <property type="project" value="InterPro"/>
</dbReference>
<comment type="caution">
    <text evidence="3">The sequence shown here is derived from an EMBL/GenBank/DDBJ whole genome shotgun (WGS) entry which is preliminary data.</text>
</comment>
<evidence type="ECO:0000313" key="3">
    <source>
        <dbReference type="EMBL" id="RGD55938.1"/>
    </source>
</evidence>
<sequence length="232" mass="24748">MKASRTRPEQLWHRPFRRSDRRCAAPEGQATRPPALTGGPYRTVRPHPPAVRAAGPAPEAPSRLSLPDGTGLLLRPAGPADRAAALAMHGRCSPAALRLRYHGPVRDAGRYLDHLLDPRHGRSYAVAAPDGRILALGHLMWDDGEAELAVLVEDDWQRHGLGAALLRRLSATARAAGVRTVYAVTQGGNTGLIAAMRRLDAPLDFRAEDGTLVITATLAAGDPAGCAHHPGR</sequence>
<evidence type="ECO:0000259" key="2">
    <source>
        <dbReference type="PROSITE" id="PS51186"/>
    </source>
</evidence>